<sequence>MLYRKMIWTLRIINSIKSGVCRASTWADFSKVSDDYDKFRIPVGRDFIAGMSQLYTGKRLQDLHILDIGCGTGQYAKEMLDLGVGRISLIDASPDMLNAAKYKLANEIEQDPQRGPRFRVLSERGCERMFHPNIRWQTPQSEHLLTSAKCHLQRLECFRYIHVKKQLLYKSRGQMEEQI</sequence>
<name>A0ABY7G516_MYAAR</name>
<feature type="domain" description="Methyltransferase" evidence="1">
    <location>
        <begin position="65"/>
        <end position="106"/>
    </location>
</feature>
<proteinExistence type="predicted"/>
<dbReference type="EMBL" id="CP111026">
    <property type="protein sequence ID" value="WAR28464.1"/>
    <property type="molecule type" value="Genomic_DNA"/>
</dbReference>
<dbReference type="InterPro" id="IPR029063">
    <property type="entry name" value="SAM-dependent_MTases_sf"/>
</dbReference>
<organism evidence="2 3">
    <name type="scientific">Mya arenaria</name>
    <name type="common">Soft-shell clam</name>
    <dbReference type="NCBI Taxonomy" id="6604"/>
    <lineage>
        <taxon>Eukaryota</taxon>
        <taxon>Metazoa</taxon>
        <taxon>Spiralia</taxon>
        <taxon>Lophotrochozoa</taxon>
        <taxon>Mollusca</taxon>
        <taxon>Bivalvia</taxon>
        <taxon>Autobranchia</taxon>
        <taxon>Heteroconchia</taxon>
        <taxon>Euheterodonta</taxon>
        <taxon>Imparidentia</taxon>
        <taxon>Neoheterodontei</taxon>
        <taxon>Myida</taxon>
        <taxon>Myoidea</taxon>
        <taxon>Myidae</taxon>
        <taxon>Mya</taxon>
    </lineage>
</organism>
<dbReference type="Gene3D" id="3.40.50.150">
    <property type="entry name" value="Vaccinia Virus protein VP39"/>
    <property type="match status" value="1"/>
</dbReference>
<reference evidence="2" key="1">
    <citation type="submission" date="2022-11" db="EMBL/GenBank/DDBJ databases">
        <title>Centuries of genome instability and evolution in soft-shell clam transmissible cancer (bioRxiv).</title>
        <authorList>
            <person name="Hart S.F.M."/>
            <person name="Yonemitsu M.A."/>
            <person name="Giersch R.M."/>
            <person name="Beal B.F."/>
            <person name="Arriagada G."/>
            <person name="Davis B.W."/>
            <person name="Ostrander E.A."/>
            <person name="Goff S.P."/>
            <person name="Metzger M.J."/>
        </authorList>
    </citation>
    <scope>NUCLEOTIDE SEQUENCE</scope>
    <source>
        <strain evidence="2">MELC-2E11</strain>
        <tissue evidence="2">Siphon/mantle</tissue>
    </source>
</reference>
<keyword evidence="3" id="KW-1185">Reference proteome</keyword>
<accession>A0ABY7G516</accession>
<dbReference type="Pfam" id="PF13649">
    <property type="entry name" value="Methyltransf_25"/>
    <property type="match status" value="1"/>
</dbReference>
<evidence type="ECO:0000313" key="2">
    <source>
        <dbReference type="EMBL" id="WAR28464.1"/>
    </source>
</evidence>
<dbReference type="Proteomes" id="UP001164746">
    <property type="component" value="Chromosome 15"/>
</dbReference>
<protein>
    <recommendedName>
        <fullName evidence="1">Methyltransferase domain-containing protein</fullName>
    </recommendedName>
</protein>
<gene>
    <name evidence="2" type="ORF">MAR_014168</name>
</gene>
<evidence type="ECO:0000259" key="1">
    <source>
        <dbReference type="Pfam" id="PF13649"/>
    </source>
</evidence>
<evidence type="ECO:0000313" key="3">
    <source>
        <dbReference type="Proteomes" id="UP001164746"/>
    </source>
</evidence>
<dbReference type="InterPro" id="IPR041698">
    <property type="entry name" value="Methyltransf_25"/>
</dbReference>
<dbReference type="SUPFAM" id="SSF53335">
    <property type="entry name" value="S-adenosyl-L-methionine-dependent methyltransferases"/>
    <property type="match status" value="1"/>
</dbReference>
<dbReference type="CDD" id="cd02440">
    <property type="entry name" value="AdoMet_MTases"/>
    <property type="match status" value="1"/>
</dbReference>